<comment type="similarity">
    <text evidence="1">Belongs to the thioesterase family.</text>
</comment>
<dbReference type="GO" id="GO:0008610">
    <property type="term" value="P:lipid biosynthetic process"/>
    <property type="evidence" value="ECO:0007669"/>
    <property type="project" value="TreeGrafter"/>
</dbReference>
<accession>A0A0N8R500</accession>
<dbReference type="PATRIC" id="fig|264451.4.peg.4561"/>
<dbReference type="PANTHER" id="PTHR11487">
    <property type="entry name" value="THIOESTERASE"/>
    <property type="match status" value="1"/>
</dbReference>
<sequence>MRPGNTSGEPHALRSRATPLSHPRQQTDGSDMSTSVSLTLFCLPFSGASAMFYSPWRRKLPEWLNVRPLELPGRGMRMDEALQTDIVQMANRLADEISAELDKPYALFGHSLGGLLAFELAHALRERGLPAPLALFASATAGPVRRDVSEYVAAKTDAQLIDRLRTLKGTSENVIANQELMQLMLPILRADFLLCGSFVYGVREPLSVPIHVFGGKQDSISVEELLDWQEETRTGFSLDMFEGHHFYLVDEQTQLLRLLRRYCEQHLARWRNSTSRQMNRAAG</sequence>
<evidence type="ECO:0000313" key="5">
    <source>
        <dbReference type="Proteomes" id="UP000050356"/>
    </source>
</evidence>
<gene>
    <name evidence="4" type="ORF">ALO50_04915</name>
</gene>
<proteinExistence type="inferred from homology"/>
<protein>
    <submittedName>
        <fullName evidence="4">Thioesterase</fullName>
    </submittedName>
</protein>
<dbReference type="PANTHER" id="PTHR11487:SF0">
    <property type="entry name" value="S-ACYL FATTY ACID SYNTHASE THIOESTERASE, MEDIUM CHAIN"/>
    <property type="match status" value="1"/>
</dbReference>
<dbReference type="SUPFAM" id="SSF53474">
    <property type="entry name" value="alpha/beta-Hydrolases"/>
    <property type="match status" value="1"/>
</dbReference>
<dbReference type="Gene3D" id="3.40.50.1820">
    <property type="entry name" value="alpha/beta hydrolase"/>
    <property type="match status" value="1"/>
</dbReference>
<feature type="region of interest" description="Disordered" evidence="2">
    <location>
        <begin position="1"/>
        <end position="31"/>
    </location>
</feature>
<evidence type="ECO:0000256" key="1">
    <source>
        <dbReference type="ARBA" id="ARBA00007169"/>
    </source>
</evidence>
<dbReference type="EMBL" id="LJQA01000427">
    <property type="protein sequence ID" value="KPW93806.1"/>
    <property type="molecule type" value="Genomic_DNA"/>
</dbReference>
<evidence type="ECO:0000256" key="2">
    <source>
        <dbReference type="SAM" id="MobiDB-lite"/>
    </source>
</evidence>
<evidence type="ECO:0000259" key="3">
    <source>
        <dbReference type="Pfam" id="PF00975"/>
    </source>
</evidence>
<reference evidence="4 5" key="1">
    <citation type="submission" date="2015-09" db="EMBL/GenBank/DDBJ databases">
        <title>Genome announcement of multiple Pseudomonas syringae strains.</title>
        <authorList>
            <person name="Thakur S."/>
            <person name="Wang P.W."/>
            <person name="Gong Y."/>
            <person name="Weir B.S."/>
            <person name="Guttman D.S."/>
        </authorList>
    </citation>
    <scope>NUCLEOTIDE SEQUENCE [LARGE SCALE GENOMIC DNA]</scope>
    <source>
        <strain evidence="4 5">ICMP17524</strain>
    </source>
</reference>
<feature type="domain" description="Thioesterase" evidence="3">
    <location>
        <begin position="39"/>
        <end position="260"/>
    </location>
</feature>
<dbReference type="InterPro" id="IPR001031">
    <property type="entry name" value="Thioesterase"/>
</dbReference>
<dbReference type="AlphaFoldDB" id="A0A0N8R500"/>
<name>A0A0N8R500_PSESX</name>
<evidence type="ECO:0000313" key="4">
    <source>
        <dbReference type="EMBL" id="KPW93806.1"/>
    </source>
</evidence>
<organism evidence="4 5">
    <name type="scientific">Pseudomonas syringae pv. cerasicola</name>
    <dbReference type="NCBI Taxonomy" id="264451"/>
    <lineage>
        <taxon>Bacteria</taxon>
        <taxon>Pseudomonadati</taxon>
        <taxon>Pseudomonadota</taxon>
        <taxon>Gammaproteobacteria</taxon>
        <taxon>Pseudomonadales</taxon>
        <taxon>Pseudomonadaceae</taxon>
        <taxon>Pseudomonas</taxon>
        <taxon>Pseudomonas syringae</taxon>
    </lineage>
</organism>
<comment type="caution">
    <text evidence="4">The sequence shown here is derived from an EMBL/GenBank/DDBJ whole genome shotgun (WGS) entry which is preliminary data.</text>
</comment>
<dbReference type="Pfam" id="PF00975">
    <property type="entry name" value="Thioesterase"/>
    <property type="match status" value="1"/>
</dbReference>
<dbReference type="InterPro" id="IPR029058">
    <property type="entry name" value="AB_hydrolase_fold"/>
</dbReference>
<dbReference type="InterPro" id="IPR012223">
    <property type="entry name" value="TEII"/>
</dbReference>
<dbReference type="Proteomes" id="UP000050356">
    <property type="component" value="Unassembled WGS sequence"/>
</dbReference>